<dbReference type="HAMAP" id="MF_01215">
    <property type="entry name" value="OMPdecase_type2"/>
    <property type="match status" value="1"/>
</dbReference>
<evidence type="ECO:0000256" key="1">
    <source>
        <dbReference type="ARBA" id="ARBA00004861"/>
    </source>
</evidence>
<dbReference type="RefSeq" id="WP_148810359.1">
    <property type="nucleotide sequence ID" value="NZ_CP042243.1"/>
</dbReference>
<evidence type="ECO:0000256" key="7">
    <source>
        <dbReference type="HAMAP-Rule" id="MF_01215"/>
    </source>
</evidence>
<evidence type="ECO:0000256" key="6">
    <source>
        <dbReference type="ARBA" id="ARBA00049157"/>
    </source>
</evidence>
<dbReference type="CDD" id="cd04725">
    <property type="entry name" value="OMP_decarboxylase_like"/>
    <property type="match status" value="1"/>
</dbReference>
<dbReference type="GO" id="GO:0006207">
    <property type="term" value="P:'de novo' pyrimidine nucleobase biosynthetic process"/>
    <property type="evidence" value="ECO:0007669"/>
    <property type="project" value="InterPro"/>
</dbReference>
<dbReference type="PANTHER" id="PTHR43375">
    <property type="entry name" value="OROTIDINE 5'-PHOSPHATE DECARBOXYLASE"/>
    <property type="match status" value="1"/>
</dbReference>
<dbReference type="InterPro" id="IPR011995">
    <property type="entry name" value="OMPdecase_type-2"/>
</dbReference>
<organism evidence="9 10">
    <name type="scientific">Crassaminicella thermophila</name>
    <dbReference type="NCBI Taxonomy" id="2599308"/>
    <lineage>
        <taxon>Bacteria</taxon>
        <taxon>Bacillati</taxon>
        <taxon>Bacillota</taxon>
        <taxon>Clostridia</taxon>
        <taxon>Eubacteriales</taxon>
        <taxon>Clostridiaceae</taxon>
        <taxon>Crassaminicella</taxon>
    </lineage>
</organism>
<protein>
    <recommendedName>
        <fullName evidence="7">Orotidine 5'-phosphate decarboxylase</fullName>
        <ecNumber evidence="7">4.1.1.23</ecNumber>
    </recommendedName>
    <alternativeName>
        <fullName evidence="7">OMP decarboxylase</fullName>
        <shortName evidence="7">OMPDCase</shortName>
        <shortName evidence="7">OMPdecase</shortName>
    </alternativeName>
</protein>
<dbReference type="InterPro" id="IPR011060">
    <property type="entry name" value="RibuloseP-bd_barrel"/>
</dbReference>
<dbReference type="OrthoDB" id="9808470at2"/>
<name>A0A5C0SHM8_CRATE</name>
<dbReference type="AlphaFoldDB" id="A0A5C0SHM8"/>
<dbReference type="Proteomes" id="UP000324646">
    <property type="component" value="Chromosome"/>
</dbReference>
<dbReference type="InterPro" id="IPR001754">
    <property type="entry name" value="OMPdeCOase_dom"/>
</dbReference>
<keyword evidence="10" id="KW-1185">Reference proteome</keyword>
<dbReference type="FunFam" id="3.20.20.70:FF:000246">
    <property type="entry name" value="Orotidine 5'-phosphate decarboxylase"/>
    <property type="match status" value="1"/>
</dbReference>
<comment type="catalytic activity">
    <reaction evidence="6 7">
        <text>orotidine 5'-phosphate + H(+) = UMP + CO2</text>
        <dbReference type="Rhea" id="RHEA:11596"/>
        <dbReference type="ChEBI" id="CHEBI:15378"/>
        <dbReference type="ChEBI" id="CHEBI:16526"/>
        <dbReference type="ChEBI" id="CHEBI:57538"/>
        <dbReference type="ChEBI" id="CHEBI:57865"/>
        <dbReference type="EC" id="4.1.1.23"/>
    </reaction>
</comment>
<dbReference type="GO" id="GO:0004590">
    <property type="term" value="F:orotidine-5'-phosphate decarboxylase activity"/>
    <property type="evidence" value="ECO:0007669"/>
    <property type="project" value="UniProtKB-UniRule"/>
</dbReference>
<keyword evidence="3 7" id="KW-0210">Decarboxylase</keyword>
<reference evidence="9 10" key="1">
    <citation type="submission" date="2019-07" db="EMBL/GenBank/DDBJ databases">
        <title>Complete genome of Crassaminicella thermophila SY095.</title>
        <authorList>
            <person name="Li X."/>
        </authorList>
    </citation>
    <scope>NUCLEOTIDE SEQUENCE [LARGE SCALE GENOMIC DNA]</scope>
    <source>
        <strain evidence="9 10">SY095</strain>
    </source>
</reference>
<keyword evidence="5 7" id="KW-0456">Lyase</keyword>
<evidence type="ECO:0000256" key="5">
    <source>
        <dbReference type="ARBA" id="ARBA00023239"/>
    </source>
</evidence>
<sequence>MFIDELVKAIKEKRSNVVVGLDPRIESIPEVVKGRYFNQYGKTLKAVAEAILEFNKEIIDNVCDVVAAVKPQIAFYEQYGLEGLDAYIKTCKYAKEKGLLIIGDIKRGDIGTTSKAYANAHLGNVDIEGVEHETFAVDSITVNPYLGGDTLEEFIEDINEFGKGMFVLVKTSNPGSGQLQDLVVEGKRIYEVVAEMVDNLSQKTLGTCGYSSVGAVVAATYPEQAKTLRKSMPKSYFLVPGYGAQGASADDIVDCFNEDGLGAVINSSRGIIFAYKKSEKGYTQEKYGEAARKEALDMRDAINKALESNGKCYW</sequence>
<evidence type="ECO:0000313" key="9">
    <source>
        <dbReference type="EMBL" id="QEK13187.1"/>
    </source>
</evidence>
<evidence type="ECO:0000259" key="8">
    <source>
        <dbReference type="SMART" id="SM00934"/>
    </source>
</evidence>
<evidence type="ECO:0000256" key="2">
    <source>
        <dbReference type="ARBA" id="ARBA00008847"/>
    </source>
</evidence>
<comment type="pathway">
    <text evidence="1 7">Pyrimidine metabolism; UMP biosynthesis via de novo pathway; UMP from orotate: step 2/2.</text>
</comment>
<proteinExistence type="inferred from homology"/>
<dbReference type="SMART" id="SM00934">
    <property type="entry name" value="OMPdecase"/>
    <property type="match status" value="1"/>
</dbReference>
<dbReference type="UniPathway" id="UPA00070">
    <property type="reaction ID" value="UER00120"/>
</dbReference>
<dbReference type="EMBL" id="CP042243">
    <property type="protein sequence ID" value="QEK13187.1"/>
    <property type="molecule type" value="Genomic_DNA"/>
</dbReference>
<dbReference type="InterPro" id="IPR013785">
    <property type="entry name" value="Aldolase_TIM"/>
</dbReference>
<evidence type="ECO:0000256" key="3">
    <source>
        <dbReference type="ARBA" id="ARBA00022793"/>
    </source>
</evidence>
<feature type="active site" description="Proton donor" evidence="7">
    <location>
        <position position="106"/>
    </location>
</feature>
<dbReference type="KEGG" id="crs:FQB35_13410"/>
<dbReference type="Pfam" id="PF00215">
    <property type="entry name" value="OMPdecase"/>
    <property type="match status" value="1"/>
</dbReference>
<keyword evidence="4 7" id="KW-0665">Pyrimidine biosynthesis</keyword>
<dbReference type="PANTHER" id="PTHR43375:SF1">
    <property type="entry name" value="OROTIDINE 5'-PHOSPHATE DECARBOXYLASE"/>
    <property type="match status" value="1"/>
</dbReference>
<accession>A0A5C0SHM8</accession>
<dbReference type="SUPFAM" id="SSF51366">
    <property type="entry name" value="Ribulose-phoshate binding barrel"/>
    <property type="match status" value="1"/>
</dbReference>
<evidence type="ECO:0000313" key="10">
    <source>
        <dbReference type="Proteomes" id="UP000324646"/>
    </source>
</evidence>
<dbReference type="NCBIfam" id="TIGR02127">
    <property type="entry name" value="pyrF_sub2"/>
    <property type="match status" value="1"/>
</dbReference>
<feature type="domain" description="Orotidine 5'-phosphate decarboxylase" evidence="8">
    <location>
        <begin position="16"/>
        <end position="282"/>
    </location>
</feature>
<comment type="similarity">
    <text evidence="2 7">Belongs to the OMP decarboxylase family. Type 2 subfamily.</text>
</comment>
<evidence type="ECO:0000256" key="4">
    <source>
        <dbReference type="ARBA" id="ARBA00022975"/>
    </source>
</evidence>
<dbReference type="EC" id="4.1.1.23" evidence="7"/>
<dbReference type="Gene3D" id="3.20.20.70">
    <property type="entry name" value="Aldolase class I"/>
    <property type="match status" value="1"/>
</dbReference>
<dbReference type="GO" id="GO:0044205">
    <property type="term" value="P:'de novo' UMP biosynthetic process"/>
    <property type="evidence" value="ECO:0007669"/>
    <property type="project" value="UniProtKB-UniRule"/>
</dbReference>
<gene>
    <name evidence="7 9" type="primary">pyrF</name>
    <name evidence="9" type="ORF">FQB35_13410</name>
</gene>